<dbReference type="InterPro" id="IPR013783">
    <property type="entry name" value="Ig-like_fold"/>
</dbReference>
<evidence type="ECO:0000256" key="2">
    <source>
        <dbReference type="ARBA" id="ARBA00007810"/>
    </source>
</evidence>
<dbReference type="PROSITE" id="PS50835">
    <property type="entry name" value="IG_LIKE"/>
    <property type="match status" value="4"/>
</dbReference>
<keyword evidence="7" id="KW-1015">Disulfide bond</keyword>
<keyword evidence="8" id="KW-0325">Glycoprotein</keyword>
<evidence type="ECO:0000256" key="7">
    <source>
        <dbReference type="ARBA" id="ARBA00023157"/>
    </source>
</evidence>
<feature type="domain" description="Ig-like" evidence="9">
    <location>
        <begin position="110"/>
        <end position="204"/>
    </location>
</feature>
<evidence type="ECO:0000313" key="11">
    <source>
        <dbReference type="Proteomes" id="UP000824540"/>
    </source>
</evidence>
<dbReference type="PANTHER" id="PTHR23277">
    <property type="entry name" value="NECTIN-RELATED"/>
    <property type="match status" value="1"/>
</dbReference>
<dbReference type="GO" id="GO:0007157">
    <property type="term" value="P:heterophilic cell-cell adhesion via plasma membrane cell adhesion molecules"/>
    <property type="evidence" value="ECO:0007669"/>
    <property type="project" value="TreeGrafter"/>
</dbReference>
<keyword evidence="11" id="KW-1185">Reference proteome</keyword>
<keyword evidence="6" id="KW-0472">Membrane</keyword>
<evidence type="ECO:0000256" key="3">
    <source>
        <dbReference type="ARBA" id="ARBA00022729"/>
    </source>
</evidence>
<sequence>MEMELEVEVDRNVTGVLGEYVLLRCQYRGQKDIIMSSWTQREGLKSKQLAGWHQQAFVNHKDFSKPASASNLTVRMLITRLEAEQEYKCAFTTFEEAVDAKVFLNVLVPPDVHMYVEEKMENGTHYQMVTCSAVAGKPAAAISWSIDGHHSSDSIFSVYKTTIENPNGTVTQTSVLQFPTHLQEAGEVTCTISHPALSEPQQVTKSVQTFVAPTVTLETQNEEEGKEYLKVTCVAAGARPAPDIAWQLPGDTPEGSPEERVQQDKEANAVTVTSSVLVQAHLYEGEDITCIVTHPKLPHGLQKNITLPIYELSSVKVLMQESGRMHPENQVEGRVALDEGQRNVAIHLEVTGNVPHYKVNCSRENGSLPAGMEVTGNVLHLEGPAEPHYAGLYTCQASYYSHRLNVPLEIVVTPVIVQPVFICPSIKIQTMEDVDQTIIECSASEAIPAANVSWKLPGGLSGTIQPNTTFQNGTYSVTSVLLLPICLAQEHVVECVIEHPALVDTEIQPITLPMCNSKYGANDIPESLISNHANQSGSEMIHSLLRFPTRVYTGQVVVCSVDHPALEAPERREIQRMSPLWLAICGYRGDAASVNATWVLPDNSTGRTAFHSGHEEGHLWANSTYEFPLALVLNKTTSYRWIQEESAAVHRVALQAHLASQRILLKVYGNAPWYNLTCSRSDGSAVRTEGSAMVFPSEVSERDAGLYTCHASFYHHSTSVPFQVDVDSGDFQLSVSLILFITLCIFCKRNGGDPSRSEGTRKKRESLAALTSLMQDPCSPELKKPLSSSRNCQEYAELVRYSIVIDVKTTV</sequence>
<dbReference type="PANTHER" id="PTHR23277:SF107">
    <property type="entry name" value="HEMICENTIN-1"/>
    <property type="match status" value="1"/>
</dbReference>
<evidence type="ECO:0000256" key="4">
    <source>
        <dbReference type="ARBA" id="ARBA00022737"/>
    </source>
</evidence>
<dbReference type="Gene3D" id="2.60.40.10">
    <property type="entry name" value="Immunoglobulins"/>
    <property type="match status" value="4"/>
</dbReference>
<feature type="domain" description="Ig-like" evidence="9">
    <location>
        <begin position="414"/>
        <end position="511"/>
    </location>
</feature>
<dbReference type="InterPro" id="IPR007110">
    <property type="entry name" value="Ig-like_dom"/>
</dbReference>
<dbReference type="OrthoDB" id="8915289at2759"/>
<dbReference type="Proteomes" id="UP000824540">
    <property type="component" value="Unassembled WGS sequence"/>
</dbReference>
<evidence type="ECO:0000313" key="10">
    <source>
        <dbReference type="EMBL" id="KAG9348500.1"/>
    </source>
</evidence>
<dbReference type="GO" id="GO:0043296">
    <property type="term" value="C:apical junction complex"/>
    <property type="evidence" value="ECO:0007669"/>
    <property type="project" value="TreeGrafter"/>
</dbReference>
<keyword evidence="3" id="KW-0732">Signal</keyword>
<evidence type="ECO:0000256" key="1">
    <source>
        <dbReference type="ARBA" id="ARBA00004370"/>
    </source>
</evidence>
<dbReference type="GO" id="GO:0005912">
    <property type="term" value="C:adherens junction"/>
    <property type="evidence" value="ECO:0007669"/>
    <property type="project" value="TreeGrafter"/>
</dbReference>
<proteinExistence type="inferred from homology"/>
<feature type="domain" description="Ig-like" evidence="9">
    <location>
        <begin position="213"/>
        <end position="306"/>
    </location>
</feature>
<keyword evidence="4" id="KW-0677">Repeat</keyword>
<dbReference type="GO" id="GO:0007156">
    <property type="term" value="P:homophilic cell adhesion via plasma membrane adhesion molecules"/>
    <property type="evidence" value="ECO:0007669"/>
    <property type="project" value="TreeGrafter"/>
</dbReference>
<dbReference type="GO" id="GO:0016020">
    <property type="term" value="C:membrane"/>
    <property type="evidence" value="ECO:0007669"/>
    <property type="project" value="UniProtKB-SubCell"/>
</dbReference>
<protein>
    <recommendedName>
        <fullName evidence="9">Ig-like domain-containing protein</fullName>
    </recommendedName>
</protein>
<evidence type="ECO:0000256" key="6">
    <source>
        <dbReference type="ARBA" id="ARBA00023136"/>
    </source>
</evidence>
<dbReference type="SUPFAM" id="SSF48726">
    <property type="entry name" value="Immunoglobulin"/>
    <property type="match status" value="4"/>
</dbReference>
<dbReference type="Pfam" id="PF08205">
    <property type="entry name" value="C2-set_2"/>
    <property type="match status" value="3"/>
</dbReference>
<feature type="domain" description="Ig-like" evidence="9">
    <location>
        <begin position="18"/>
        <end position="99"/>
    </location>
</feature>
<evidence type="ECO:0000259" key="9">
    <source>
        <dbReference type="PROSITE" id="PS50835"/>
    </source>
</evidence>
<keyword evidence="5" id="KW-0130">Cell adhesion</keyword>
<dbReference type="InterPro" id="IPR051427">
    <property type="entry name" value="Nectin/Nectin-like"/>
</dbReference>
<comment type="subcellular location">
    <subcellularLocation>
        <location evidence="1">Membrane</location>
    </subcellularLocation>
</comment>
<dbReference type="AlphaFoldDB" id="A0A8T2P994"/>
<comment type="caution">
    <text evidence="10">The sequence shown here is derived from an EMBL/GenBank/DDBJ whole genome shotgun (WGS) entry which is preliminary data.</text>
</comment>
<reference evidence="10" key="1">
    <citation type="thesis" date="2021" institute="BYU ScholarsArchive" country="Provo, UT, USA">
        <title>Applications of and Algorithms for Genome Assembly and Genomic Analyses with an Emphasis on Marine Teleosts.</title>
        <authorList>
            <person name="Pickett B.D."/>
        </authorList>
    </citation>
    <scope>NUCLEOTIDE SEQUENCE</scope>
    <source>
        <strain evidence="10">HI-2016</strain>
    </source>
</reference>
<evidence type="ECO:0000256" key="8">
    <source>
        <dbReference type="ARBA" id="ARBA00023180"/>
    </source>
</evidence>
<gene>
    <name evidence="10" type="ORF">JZ751_002236</name>
</gene>
<organism evidence="10 11">
    <name type="scientific">Albula glossodonta</name>
    <name type="common">roundjaw bonefish</name>
    <dbReference type="NCBI Taxonomy" id="121402"/>
    <lineage>
        <taxon>Eukaryota</taxon>
        <taxon>Metazoa</taxon>
        <taxon>Chordata</taxon>
        <taxon>Craniata</taxon>
        <taxon>Vertebrata</taxon>
        <taxon>Euteleostomi</taxon>
        <taxon>Actinopterygii</taxon>
        <taxon>Neopterygii</taxon>
        <taxon>Teleostei</taxon>
        <taxon>Albuliformes</taxon>
        <taxon>Albulidae</taxon>
        <taxon>Albula</taxon>
    </lineage>
</organism>
<accession>A0A8T2P994</accession>
<evidence type="ECO:0000256" key="5">
    <source>
        <dbReference type="ARBA" id="ARBA00022889"/>
    </source>
</evidence>
<dbReference type="InterPro" id="IPR036179">
    <property type="entry name" value="Ig-like_dom_sf"/>
</dbReference>
<dbReference type="EMBL" id="JAFBMS010000011">
    <property type="protein sequence ID" value="KAG9348500.1"/>
    <property type="molecule type" value="Genomic_DNA"/>
</dbReference>
<dbReference type="InterPro" id="IPR013162">
    <property type="entry name" value="CD80_C2-set"/>
</dbReference>
<name>A0A8T2P994_9TELE</name>
<comment type="similarity">
    <text evidence="2">Belongs to the nectin family.</text>
</comment>